<comment type="caution">
    <text evidence="2">The sequence shown here is derived from an EMBL/GenBank/DDBJ whole genome shotgun (WGS) entry which is preliminary data.</text>
</comment>
<organism evidence="2 3">
    <name type="scientific">Frondihabitans peucedani</name>
    <dbReference type="NCBI Taxonomy" id="598626"/>
    <lineage>
        <taxon>Bacteria</taxon>
        <taxon>Bacillati</taxon>
        <taxon>Actinomycetota</taxon>
        <taxon>Actinomycetes</taxon>
        <taxon>Micrococcales</taxon>
        <taxon>Microbacteriaceae</taxon>
        <taxon>Frondihabitans</taxon>
    </lineage>
</organism>
<keyword evidence="1" id="KW-1133">Transmembrane helix</keyword>
<proteinExistence type="predicted"/>
<protein>
    <submittedName>
        <fullName evidence="2">Uncharacterized protein</fullName>
    </submittedName>
</protein>
<evidence type="ECO:0000313" key="2">
    <source>
        <dbReference type="EMBL" id="GAA4266628.1"/>
    </source>
</evidence>
<keyword evidence="1" id="KW-0472">Membrane</keyword>
<gene>
    <name evidence="2" type="ORF">GCM10022256_22400</name>
</gene>
<evidence type="ECO:0000313" key="3">
    <source>
        <dbReference type="Proteomes" id="UP001501594"/>
    </source>
</evidence>
<sequence>MTSLNPNQLTSPGTANTGDFEAARRWLLTDLDRATHTRQRAAAVVSDIRTMGAHRHPAHLAALVLAVVIVANHAAFRPE</sequence>
<reference evidence="3" key="1">
    <citation type="journal article" date="2019" name="Int. J. Syst. Evol. Microbiol.">
        <title>The Global Catalogue of Microorganisms (GCM) 10K type strain sequencing project: providing services to taxonomists for standard genome sequencing and annotation.</title>
        <authorList>
            <consortium name="The Broad Institute Genomics Platform"/>
            <consortium name="The Broad Institute Genome Sequencing Center for Infectious Disease"/>
            <person name="Wu L."/>
            <person name="Ma J."/>
        </authorList>
    </citation>
    <scope>NUCLEOTIDE SEQUENCE [LARGE SCALE GENOMIC DNA]</scope>
    <source>
        <strain evidence="3">JCM 17442</strain>
    </source>
</reference>
<keyword evidence="1" id="KW-0812">Transmembrane</keyword>
<keyword evidence="3" id="KW-1185">Reference proteome</keyword>
<accession>A0ABP8E339</accession>
<dbReference type="Proteomes" id="UP001501594">
    <property type="component" value="Unassembled WGS sequence"/>
</dbReference>
<dbReference type="EMBL" id="BAABAU010000002">
    <property type="protein sequence ID" value="GAA4266628.1"/>
    <property type="molecule type" value="Genomic_DNA"/>
</dbReference>
<evidence type="ECO:0000256" key="1">
    <source>
        <dbReference type="SAM" id="Phobius"/>
    </source>
</evidence>
<feature type="transmembrane region" description="Helical" evidence="1">
    <location>
        <begin position="58"/>
        <end position="76"/>
    </location>
</feature>
<name>A0ABP8E339_9MICO</name>